<name>A0A564Y047_HYMDI</name>
<dbReference type="AlphaFoldDB" id="A0A564Y047"/>
<evidence type="ECO:0000313" key="2">
    <source>
        <dbReference type="Proteomes" id="UP000321570"/>
    </source>
</evidence>
<evidence type="ECO:0000313" key="1">
    <source>
        <dbReference type="EMBL" id="VUZ40675.1"/>
    </source>
</evidence>
<protein>
    <submittedName>
        <fullName evidence="1">Uncharacterized protein</fullName>
    </submittedName>
</protein>
<reference evidence="1 2" key="1">
    <citation type="submission" date="2019-07" db="EMBL/GenBank/DDBJ databases">
        <authorList>
            <person name="Jastrzebski P J."/>
            <person name="Paukszto L."/>
            <person name="Jastrzebski P J."/>
        </authorList>
    </citation>
    <scope>NUCLEOTIDE SEQUENCE [LARGE SCALE GENOMIC DNA]</scope>
    <source>
        <strain evidence="1 2">WMS-il1</strain>
    </source>
</reference>
<sequence length="106" mass="11750">MTVTSTSQKGRLFECLMPNYSSGSGLPAVEDVVYCLGYWCGNLTFWKISSILWPRPSTSANFLPSITNLGNNTDRRASGCPFPPAPNELNCHYIHLPPFLLLFPPL</sequence>
<proteinExistence type="predicted"/>
<keyword evidence="2" id="KW-1185">Reference proteome</keyword>
<accession>A0A564Y047</accession>
<dbReference type="EMBL" id="CABIJS010000039">
    <property type="protein sequence ID" value="VUZ40675.1"/>
    <property type="molecule type" value="Genomic_DNA"/>
</dbReference>
<dbReference type="Proteomes" id="UP000321570">
    <property type="component" value="Unassembled WGS sequence"/>
</dbReference>
<organism evidence="1 2">
    <name type="scientific">Hymenolepis diminuta</name>
    <name type="common">Rat tapeworm</name>
    <dbReference type="NCBI Taxonomy" id="6216"/>
    <lineage>
        <taxon>Eukaryota</taxon>
        <taxon>Metazoa</taxon>
        <taxon>Spiralia</taxon>
        <taxon>Lophotrochozoa</taxon>
        <taxon>Platyhelminthes</taxon>
        <taxon>Cestoda</taxon>
        <taxon>Eucestoda</taxon>
        <taxon>Cyclophyllidea</taxon>
        <taxon>Hymenolepididae</taxon>
        <taxon>Hymenolepis</taxon>
    </lineage>
</organism>
<gene>
    <name evidence="1" type="ORF">WMSIL1_LOCUS1687</name>
</gene>